<evidence type="ECO:0000256" key="4">
    <source>
        <dbReference type="ARBA" id="ARBA00022989"/>
    </source>
</evidence>
<evidence type="ECO:0000259" key="9">
    <source>
        <dbReference type="PROSITE" id="PS50093"/>
    </source>
</evidence>
<dbReference type="Gene3D" id="2.60.40.10">
    <property type="entry name" value="Immunoglobulins"/>
    <property type="match status" value="1"/>
</dbReference>
<keyword evidence="4 8" id="KW-1133">Transmembrane helix</keyword>
<evidence type="ECO:0000256" key="3">
    <source>
        <dbReference type="ARBA" id="ARBA00022737"/>
    </source>
</evidence>
<sequence length="2437" mass="270211">MAVAIVEEPAFGLRLMVRKPASFPLLPLRDTVELEAELISGTGLTFHWKVTDARSTYEPTTVETRGRTSIARHRFSASGTYNVSVSVSNALLSQSGAHLAAHLEQPLRVVEAIDGLAADVIGSPYVVLLQPCGNSSDSKNEEAASGSTTPSSNRSTGRRRRTVQSRLGKRKPVEIRPPGIMRSGHTDDSHAELPAKYKHQLALPPATTRKEGDLRSLQALLLVSEDEVQGDLDAVVTSVPRVLLRDRKPRRVNRRTAGQRDDVDRLSTMTRDALSIQSPDDRVPPSPAREQQPESTPQRQQQPRECRPGGVQFGAHVAKGSDVVFDFHFDDGRSRRVEATSIASRGVGSMTPPAASAVVSHRYERGGRFSVSVTASNPLGSVTRLIDRTVYVGSPAEGLTLEPTRDYAVVVAGRVGSFRAALRRGEDVTVAWELRSAATPEGHLRAKNTGMTFEHVFDSPGTYHLVAEASNPITEGLHLPRPRAEVKIFVQEMLREATLCVWPPAAAETCAPADLTLPSEKRLLLRAFVMPAAETTLRFLWSLIPQQEHYVTDAVAVNLRPTRPGIYVIRVTCHNHVSFATSPELTLRLVERVTSLHGIVVLGPVLVSRPTRLRAIHTTGSNLTFVWNFGDGSDPVAVTDGPEVSHTFTRVREYWVKVVAYNDFSRAEFETNVFAMLQPCNKPELRIHRHTKVRFDEVVFVEAAVSTWCPISTKVRYSWTVLNATGSHVVFDQHGSGALSRKDLLLPAGTLPVGRYLLTLKARMVPTFVYAVENATLTVVPSPVTFSIAGGSWRTIGLSAVVILETELYPPHLTDYRITWKCEDFNDGLADCFTHPFPSSLAKQSTRTLRFLTSSLNLNISSFLFTATLTLGNATSRVAQQVLDASAGSPRYRLIELRCQSCGYRRQVRSHERVVLAASCVDCDTNEELDFEWSLWHLADHKSHQHGGGHSYGESGNVQIDSHNNGTQVGRSPHRRAYDIQLGLHQVNSGSPVPPFPEFANGTHTTSVHFEAIPNHRVTHLGKRQRSKDQERHRRIDSRLGHALVASGSALVFREIFSHPEERIEVDSFERSFLHNGWLILKPEALVAKSSYSVHVRIHLKGSSNVRGEARERITVGEGISGGWCVVEPHTGVTLETPFTANCSGWKGGRKPYTYVVSYSLSPGGPWKQLYHGSHFTSSFWLPPGRTTQSNNVYISMVVQDGDGFQSCLPQTSMVTVLNGNLSDMKNKTSLLLPKISRLFYDQQYHAAMNKLQVLVVVLRSFKASASSLHTPQLDFLMNTWQFAVRILRNMEPFPVTVAQAFIQTWNVIVEPPFLGQEHDLIAASQLLRSFVQDVQACLQVTCFEAVVQELVTALGHLVKSAQTLNLNAWHMFHEHVHTIEDMRKNFIKENYIPQETLHFSSAWLELTISVALTDVKCPASSVMTTPHRNSGAVLHDLAPQSSMDAPQKQPTVCFAYRFPFLAFGIPQLPLLNLQLSSTASTFALNPSVTIPDQGTHVVNFSLQHMHHRKEFVLNPGTAHVHKLTNVQDLSQFHLYVRVEMGHFAERLQVYLSDGTEQLVTSRGITVHRTSVVTDLYVDKAVLKDCKDCQLTVVQMPERIGNWKLTYGSSRLTYQLEGFGQQCLQFHPEINEWDPHGCSVTGSTNTHSIECNCQGGRPVISVIWGTLEMQLVEMPAHKIIGKETNWLVLLFLVATTAAYALALCWLCRGDDGPRKAEHVFSLKTARSTARHLYLITVRTGPFLNAGTSAAVSVILHGEAGDSEVIRFADSCPVLQRCSTVAFLVGTDIALGNLVSVEVWHDNSGEFPSWFLEDVTVVHWNTQGSWYFVFNEWFSVSSEDGRIEREAFASRHSPHLLRTLQRSFVRGLSEHHLWHSTVTMNGCSRFSRGQRTLLCFSTVLLSSALSSLRIFFADVELIATGPSTIYIVESGLICLVAHFIHQICSAIFRNYDCVALLQNVCAKTRTLLFCIIDATCRWATRGRHTPSHSSSDYSLSSSDGLDALYDIYRMQADGNRGSVGGQSFRLSQLNEEEISYSHSIDCSAQLRNGQLHQEESVPAPSVKGSDEHGAVGRQNLESREPEEESVFRSAASPLEEALANLVSFQRQYQRNNNYFGDTHLESTGRGSSPSLGDSELTCLDFDTDDDEDSDDSAGVAYKVPSLVKTGTDWPTWLVGSFGWFLVAGLIVGSVCTLVCCTQMFLAGATVLCFKMTAVALLWSIFVVYPIQACVVTAYIHAHWHIFEKPQSALFALPCACNEVLQRLLRRVRIPAAAPLLPLRHSNHVSKRRSHGMASSVPQESRCHRMDVHNGQDTVWLQQLNPGRLLHHLARYPSERKLVALRKRCLAMVATFKATRYQPLPAITTIATACATSLPTSATVTTTTTTINFCSKKAASNTKTLSSYIIFIINFSSSHANVCKKHLRLTVNHTQSTDRGKMY</sequence>
<organism evidence="11">
    <name type="scientific">Rhipicephalus appendiculatus</name>
    <name type="common">Brown ear tick</name>
    <dbReference type="NCBI Taxonomy" id="34631"/>
    <lineage>
        <taxon>Eukaryota</taxon>
        <taxon>Metazoa</taxon>
        <taxon>Ecdysozoa</taxon>
        <taxon>Arthropoda</taxon>
        <taxon>Chelicerata</taxon>
        <taxon>Arachnida</taxon>
        <taxon>Acari</taxon>
        <taxon>Parasitiformes</taxon>
        <taxon>Ixodida</taxon>
        <taxon>Ixodoidea</taxon>
        <taxon>Ixodidae</taxon>
        <taxon>Rhipicephalinae</taxon>
        <taxon>Rhipicephalus</taxon>
        <taxon>Rhipicephalus</taxon>
    </lineage>
</organism>
<dbReference type="InterPro" id="IPR000601">
    <property type="entry name" value="PKD_dom"/>
</dbReference>
<dbReference type="InterPro" id="IPR001024">
    <property type="entry name" value="PLAT/LH2_dom"/>
</dbReference>
<feature type="region of interest" description="Disordered" evidence="7">
    <location>
        <begin position="134"/>
        <end position="191"/>
    </location>
</feature>
<dbReference type="GO" id="GO:0005929">
    <property type="term" value="C:cilium"/>
    <property type="evidence" value="ECO:0007669"/>
    <property type="project" value="UniProtKB-ARBA"/>
</dbReference>
<keyword evidence="5 8" id="KW-0472">Membrane</keyword>
<dbReference type="Pfam" id="PF00801">
    <property type="entry name" value="PKD"/>
    <property type="match status" value="4"/>
</dbReference>
<dbReference type="GO" id="GO:0005886">
    <property type="term" value="C:plasma membrane"/>
    <property type="evidence" value="ECO:0007669"/>
    <property type="project" value="TreeGrafter"/>
</dbReference>
<protein>
    <submittedName>
        <fullName evidence="11">Receptor for egg jelly 7</fullName>
    </submittedName>
</protein>
<feature type="compositionally biased region" description="Basic residues" evidence="7">
    <location>
        <begin position="156"/>
        <end position="170"/>
    </location>
</feature>
<dbReference type="SUPFAM" id="SSF49299">
    <property type="entry name" value="PKD domain"/>
    <property type="match status" value="2"/>
</dbReference>
<feature type="domain" description="PKD" evidence="9">
    <location>
        <begin position="40"/>
        <end position="90"/>
    </location>
</feature>
<evidence type="ECO:0000256" key="7">
    <source>
        <dbReference type="SAM" id="MobiDB-lite"/>
    </source>
</evidence>
<keyword evidence="2 8" id="KW-0812">Transmembrane</keyword>
<name>A0A131YJQ9_RHIAP</name>
<feature type="compositionally biased region" description="Low complexity" evidence="7">
    <location>
        <begin position="289"/>
        <end position="301"/>
    </location>
</feature>
<dbReference type="Pfam" id="PF01477">
    <property type="entry name" value="PLAT"/>
    <property type="match status" value="1"/>
</dbReference>
<evidence type="ECO:0000256" key="1">
    <source>
        <dbReference type="ARBA" id="ARBA00004141"/>
    </source>
</evidence>
<comment type="subcellular location">
    <subcellularLocation>
        <location evidence="1">Membrane</location>
        <topology evidence="1">Multi-pass membrane protein</topology>
    </subcellularLocation>
</comment>
<evidence type="ECO:0000256" key="2">
    <source>
        <dbReference type="ARBA" id="ARBA00022692"/>
    </source>
</evidence>
<evidence type="ECO:0000256" key="6">
    <source>
        <dbReference type="PROSITE-ProRule" id="PRU00152"/>
    </source>
</evidence>
<feature type="region of interest" description="Disordered" evidence="7">
    <location>
        <begin position="253"/>
        <end position="313"/>
    </location>
</feature>
<reference evidence="11" key="1">
    <citation type="journal article" date="2016" name="Ticks Tick Borne Dis.">
        <title>De novo assembly and annotation of the salivary gland transcriptome of Rhipicephalus appendiculatus male and female ticks during blood feeding.</title>
        <authorList>
            <person name="de Castro M.H."/>
            <person name="de Klerk D."/>
            <person name="Pienaar R."/>
            <person name="Latif A.A."/>
            <person name="Rees D.J."/>
            <person name="Mans B.J."/>
        </authorList>
    </citation>
    <scope>NUCLEOTIDE SEQUENCE</scope>
    <source>
        <tissue evidence="11">Salivary glands</tissue>
    </source>
</reference>
<accession>A0A131YJQ9</accession>
<keyword evidence="3" id="KW-0677">Repeat</keyword>
<feature type="domain" description="PKD" evidence="9">
    <location>
        <begin position="320"/>
        <end position="392"/>
    </location>
</feature>
<comment type="caution">
    <text evidence="6">Lacks conserved residue(s) required for the propagation of feature annotation.</text>
</comment>
<dbReference type="PROSITE" id="PS50093">
    <property type="entry name" value="PKD"/>
    <property type="match status" value="3"/>
</dbReference>
<dbReference type="EMBL" id="GEDV01010406">
    <property type="protein sequence ID" value="JAP78151.1"/>
    <property type="molecule type" value="Transcribed_RNA"/>
</dbReference>
<feature type="domain" description="PKD" evidence="9">
    <location>
        <begin position="619"/>
        <end position="673"/>
    </location>
</feature>
<feature type="transmembrane region" description="Helical" evidence="8">
    <location>
        <begin position="2212"/>
        <end position="2234"/>
    </location>
</feature>
<dbReference type="InterPro" id="IPR036392">
    <property type="entry name" value="PLAT/LH2_dom_sf"/>
</dbReference>
<evidence type="ECO:0000313" key="11">
    <source>
        <dbReference type="EMBL" id="JAP78151.1"/>
    </source>
</evidence>
<dbReference type="PROSITE" id="PS50095">
    <property type="entry name" value="PLAT"/>
    <property type="match status" value="1"/>
</dbReference>
<feature type="compositionally biased region" description="Polar residues" evidence="7">
    <location>
        <begin position="267"/>
        <end position="278"/>
    </location>
</feature>
<dbReference type="SMART" id="SM00308">
    <property type="entry name" value="LH2"/>
    <property type="match status" value="1"/>
</dbReference>
<feature type="transmembrane region" description="Helical" evidence="8">
    <location>
        <begin position="2176"/>
        <end position="2200"/>
    </location>
</feature>
<dbReference type="GO" id="GO:0005261">
    <property type="term" value="F:monoatomic cation channel activity"/>
    <property type="evidence" value="ECO:0007669"/>
    <property type="project" value="TreeGrafter"/>
</dbReference>
<feature type="region of interest" description="Disordered" evidence="7">
    <location>
        <begin position="2050"/>
        <end position="2085"/>
    </location>
</feature>
<dbReference type="SUPFAM" id="SSF49723">
    <property type="entry name" value="Lipase/lipooxygenase domain (PLAT/LH2 domain)"/>
    <property type="match status" value="1"/>
</dbReference>
<dbReference type="GO" id="GO:0006816">
    <property type="term" value="P:calcium ion transport"/>
    <property type="evidence" value="ECO:0007669"/>
    <property type="project" value="TreeGrafter"/>
</dbReference>
<dbReference type="CDD" id="cd00146">
    <property type="entry name" value="PKD"/>
    <property type="match status" value="1"/>
</dbReference>
<evidence type="ECO:0000256" key="8">
    <source>
        <dbReference type="SAM" id="Phobius"/>
    </source>
</evidence>
<feature type="transmembrane region" description="Helical" evidence="8">
    <location>
        <begin position="1686"/>
        <end position="1706"/>
    </location>
</feature>
<dbReference type="InterPro" id="IPR013783">
    <property type="entry name" value="Ig-like_fold"/>
</dbReference>
<keyword evidence="11" id="KW-0675">Receptor</keyword>
<dbReference type="SMART" id="SM00089">
    <property type="entry name" value="PKD"/>
    <property type="match status" value="3"/>
</dbReference>
<proteinExistence type="predicted"/>
<dbReference type="PANTHER" id="PTHR46730:SF1">
    <property type="entry name" value="PLAT DOMAIN-CONTAINING PROTEIN"/>
    <property type="match status" value="1"/>
</dbReference>
<dbReference type="Gene3D" id="2.60.60.20">
    <property type="entry name" value="PLAT/LH2 domain"/>
    <property type="match status" value="1"/>
</dbReference>
<feature type="compositionally biased region" description="Low complexity" evidence="7">
    <location>
        <begin position="145"/>
        <end position="155"/>
    </location>
</feature>
<feature type="transmembrane region" description="Helical" evidence="8">
    <location>
        <begin position="1892"/>
        <end position="1911"/>
    </location>
</feature>
<dbReference type="InterPro" id="IPR002859">
    <property type="entry name" value="PKD/REJ-like"/>
</dbReference>
<dbReference type="InterPro" id="IPR022409">
    <property type="entry name" value="PKD/Chitinase_dom"/>
</dbReference>
<feature type="transmembrane region" description="Helical" evidence="8">
    <location>
        <begin position="1923"/>
        <end position="1940"/>
    </location>
</feature>
<dbReference type="Pfam" id="PF02010">
    <property type="entry name" value="REJ"/>
    <property type="match status" value="1"/>
</dbReference>
<dbReference type="PANTHER" id="PTHR46730">
    <property type="entry name" value="POLYCYSTIN-1"/>
    <property type="match status" value="1"/>
</dbReference>
<evidence type="ECO:0000256" key="5">
    <source>
        <dbReference type="ARBA" id="ARBA00023136"/>
    </source>
</evidence>
<feature type="domain" description="PLAT" evidence="10">
    <location>
        <begin position="1731"/>
        <end position="1847"/>
    </location>
</feature>
<dbReference type="InterPro" id="IPR035986">
    <property type="entry name" value="PKD_dom_sf"/>
</dbReference>
<evidence type="ECO:0000259" key="10">
    <source>
        <dbReference type="PROSITE" id="PS50095"/>
    </source>
</evidence>